<keyword evidence="3" id="KW-0813">Transport</keyword>
<dbReference type="NCBIfam" id="TIGR01409">
    <property type="entry name" value="TAT_signal_seq"/>
    <property type="match status" value="1"/>
</dbReference>
<comment type="similarity">
    <text evidence="2">Belongs to the bacterial solute-binding protein 1 family.</text>
</comment>
<evidence type="ECO:0000313" key="8">
    <source>
        <dbReference type="Proteomes" id="UP000291613"/>
    </source>
</evidence>
<sequence>MQSPWSRSFPLSRRGVLKGVAAAGAAAAFAGAPCSKAFAADPTRVSFVGWEGYDSGFHVGSFLADNNAALDTTYINTSEDMTTKLRSGGLGTVDLTTYNHMYAPLMGEAGLLTALDTKRLGNFDKLLPQFKKMASSEADGTSYGVPFTFSSCAMLYNPKTVPEAPTSWKDFMKPQYKGKVALFSDMLTNILVWAPVATGIKDPTQMTKVELDETIKMLIALKKDHVRAMPASLGDGAELLTRGEADIIMGWEPMVSWCKAKNVEVRIAKPVEGTWAFVDTFNIAKNAPNLGLDYKFVDQAIAIEAQTAFGNSNLLGVVNADAVKGLSDEVKALYDFDNLDAYFQHARIYPRLFAMESDGKHVTYDEVIDAYERFLKA</sequence>
<evidence type="ECO:0000256" key="5">
    <source>
        <dbReference type="ARBA" id="ARBA00022764"/>
    </source>
</evidence>
<dbReference type="InterPro" id="IPR006061">
    <property type="entry name" value="SBP_1_CS"/>
</dbReference>
<dbReference type="InterPro" id="IPR001188">
    <property type="entry name" value="Sperm_putr-bd"/>
</dbReference>
<dbReference type="Pfam" id="PF13343">
    <property type="entry name" value="SBP_bac_6"/>
    <property type="match status" value="1"/>
</dbReference>
<proteinExistence type="inferred from homology"/>
<dbReference type="EMBL" id="SIUB01000006">
    <property type="protein sequence ID" value="TBN51714.1"/>
    <property type="molecule type" value="Genomic_DNA"/>
</dbReference>
<protein>
    <submittedName>
        <fullName evidence="7">Extracellular solute-binding protein</fullName>
    </submittedName>
</protein>
<dbReference type="PANTHER" id="PTHR30222">
    <property type="entry name" value="SPERMIDINE/PUTRESCINE-BINDING PERIPLASMIC PROTEIN"/>
    <property type="match status" value="1"/>
</dbReference>
<name>A0A4V2JDV4_9HYPH</name>
<dbReference type="PANTHER" id="PTHR30222:SF17">
    <property type="entry name" value="SPERMIDINE_PUTRESCINE-BINDING PERIPLASMIC PROTEIN"/>
    <property type="match status" value="1"/>
</dbReference>
<keyword evidence="8" id="KW-1185">Reference proteome</keyword>
<dbReference type="GO" id="GO:0019808">
    <property type="term" value="F:polyamine binding"/>
    <property type="evidence" value="ECO:0007669"/>
    <property type="project" value="InterPro"/>
</dbReference>
<reference evidence="7 8" key="1">
    <citation type="submission" date="2019-02" db="EMBL/GenBank/DDBJ databases">
        <title>Hansschlegelia quercus sp. nov., a novel methylotrophic bacterium from buds of oak (Quercus robur L.).</title>
        <authorList>
            <person name="Agafonova N.V."/>
            <person name="Kaparullina E.N."/>
            <person name="Grouzdev D.S."/>
            <person name="Doronina N.V."/>
        </authorList>
    </citation>
    <scope>NUCLEOTIDE SEQUENCE [LARGE SCALE GENOMIC DNA]</scope>
    <source>
        <strain evidence="7 8">Dub</strain>
    </source>
</reference>
<evidence type="ECO:0000256" key="1">
    <source>
        <dbReference type="ARBA" id="ARBA00004418"/>
    </source>
</evidence>
<dbReference type="RefSeq" id="WP_131003877.1">
    <property type="nucleotide sequence ID" value="NZ_JBHSZR010000001.1"/>
</dbReference>
<evidence type="ECO:0000256" key="4">
    <source>
        <dbReference type="ARBA" id="ARBA00022729"/>
    </source>
</evidence>
<comment type="caution">
    <text evidence="7">The sequence shown here is derived from an EMBL/GenBank/DDBJ whole genome shotgun (WGS) entry which is preliminary data.</text>
</comment>
<dbReference type="GO" id="GO:0042597">
    <property type="term" value="C:periplasmic space"/>
    <property type="evidence" value="ECO:0007669"/>
    <property type="project" value="UniProtKB-SubCell"/>
</dbReference>
<feature type="chain" id="PRO_5020481771" evidence="6">
    <location>
        <begin position="40"/>
        <end position="377"/>
    </location>
</feature>
<dbReference type="AlphaFoldDB" id="A0A4V2JDV4"/>
<dbReference type="InterPro" id="IPR006311">
    <property type="entry name" value="TAT_signal"/>
</dbReference>
<accession>A0A4V2JDV4</accession>
<evidence type="ECO:0000313" key="7">
    <source>
        <dbReference type="EMBL" id="TBN51714.1"/>
    </source>
</evidence>
<evidence type="ECO:0000256" key="3">
    <source>
        <dbReference type="ARBA" id="ARBA00022448"/>
    </source>
</evidence>
<dbReference type="InterPro" id="IPR019546">
    <property type="entry name" value="TAT_signal_bac_arc"/>
</dbReference>
<dbReference type="Proteomes" id="UP000291613">
    <property type="component" value="Unassembled WGS sequence"/>
</dbReference>
<comment type="subcellular location">
    <subcellularLocation>
        <location evidence="1">Periplasm</location>
    </subcellularLocation>
</comment>
<keyword evidence="5" id="KW-0574">Periplasm</keyword>
<keyword evidence="4 6" id="KW-0732">Signal</keyword>
<evidence type="ECO:0000256" key="6">
    <source>
        <dbReference type="SAM" id="SignalP"/>
    </source>
</evidence>
<dbReference type="PROSITE" id="PS01037">
    <property type="entry name" value="SBP_BACTERIAL_1"/>
    <property type="match status" value="1"/>
</dbReference>
<dbReference type="PROSITE" id="PS51318">
    <property type="entry name" value="TAT"/>
    <property type="match status" value="1"/>
</dbReference>
<dbReference type="OrthoDB" id="6776301at2"/>
<dbReference type="GO" id="GO:0055085">
    <property type="term" value="P:transmembrane transport"/>
    <property type="evidence" value="ECO:0007669"/>
    <property type="project" value="InterPro"/>
</dbReference>
<feature type="signal peptide" evidence="6">
    <location>
        <begin position="1"/>
        <end position="39"/>
    </location>
</feature>
<evidence type="ECO:0000256" key="2">
    <source>
        <dbReference type="ARBA" id="ARBA00008520"/>
    </source>
</evidence>
<gene>
    <name evidence="7" type="ORF">EYR15_12405</name>
</gene>
<dbReference type="Gene3D" id="3.40.190.10">
    <property type="entry name" value="Periplasmic binding protein-like II"/>
    <property type="match status" value="2"/>
</dbReference>
<dbReference type="PRINTS" id="PR00909">
    <property type="entry name" value="SPERMDNBNDNG"/>
</dbReference>
<dbReference type="SUPFAM" id="SSF53850">
    <property type="entry name" value="Periplasmic binding protein-like II"/>
    <property type="match status" value="1"/>
</dbReference>
<organism evidence="7 8">
    <name type="scientific">Hansschlegelia quercus</name>
    <dbReference type="NCBI Taxonomy" id="2528245"/>
    <lineage>
        <taxon>Bacteria</taxon>
        <taxon>Pseudomonadati</taxon>
        <taxon>Pseudomonadota</taxon>
        <taxon>Alphaproteobacteria</taxon>
        <taxon>Hyphomicrobiales</taxon>
        <taxon>Methylopilaceae</taxon>
        <taxon>Hansschlegelia</taxon>
    </lineage>
</organism>
<dbReference type="GO" id="GO:0015846">
    <property type="term" value="P:polyamine transport"/>
    <property type="evidence" value="ECO:0007669"/>
    <property type="project" value="InterPro"/>
</dbReference>